<protein>
    <submittedName>
        <fullName evidence="8">MFS transporter</fullName>
    </submittedName>
</protein>
<feature type="transmembrane region" description="Helical" evidence="6">
    <location>
        <begin position="304"/>
        <end position="322"/>
    </location>
</feature>
<feature type="transmembrane region" description="Helical" evidence="6">
    <location>
        <begin position="53"/>
        <end position="76"/>
    </location>
</feature>
<feature type="transmembrane region" description="Helical" evidence="6">
    <location>
        <begin position="112"/>
        <end position="133"/>
    </location>
</feature>
<dbReference type="Proteomes" id="UP000321769">
    <property type="component" value="Unassembled WGS sequence"/>
</dbReference>
<evidence type="ECO:0000256" key="6">
    <source>
        <dbReference type="SAM" id="Phobius"/>
    </source>
</evidence>
<keyword evidence="4 6" id="KW-1133">Transmembrane helix</keyword>
<dbReference type="Gene3D" id="1.20.1250.20">
    <property type="entry name" value="MFS general substrate transporter like domains"/>
    <property type="match status" value="1"/>
</dbReference>
<sequence length="398" mass="40365">MATQTDVMTRPRHVALALLALALGGFAIGTTEFVTMGLLPDVAAGIDEDIPTTGHIISSYALGVVVGAPLIVSLAARMPKRALLLWLLAGLALGNALTAVASGYVPVLLARFVAGLPHGAYFGVASLVAASLVPAGRRGRAISMVMMGLSVATVVGVPASTWLGQALSWRAAYALVVVIAVAAAALVVAFVPVVPGDPRATILSELFALREPAVIAAFLTGVVGFGGVFAMYSYIAPIVTDEVGLASGVIPLFLLVFGFGSVTGTWAAGRLADWDNVRQVVGGLVATVVVLVLFHQFVELVAVALLGVFLIGALGSIIAVGLQIRLMTAAGDAQMLGAALNHASLNIANGLGAWLGGLVIAAGHGYAAPALVGVALAAAGLVVFLLGLRWAPVRRLPQ</sequence>
<dbReference type="InterPro" id="IPR011701">
    <property type="entry name" value="MFS"/>
</dbReference>
<keyword evidence="3 6" id="KW-0812">Transmembrane</keyword>
<dbReference type="SUPFAM" id="SSF103473">
    <property type="entry name" value="MFS general substrate transporter"/>
    <property type="match status" value="1"/>
</dbReference>
<dbReference type="PROSITE" id="PS50850">
    <property type="entry name" value="MFS"/>
    <property type="match status" value="1"/>
</dbReference>
<evidence type="ECO:0000313" key="8">
    <source>
        <dbReference type="EMBL" id="GEO88741.1"/>
    </source>
</evidence>
<comment type="subcellular location">
    <subcellularLocation>
        <location evidence="1">Cell membrane</location>
        <topology evidence="1">Multi-pass membrane protein</topology>
    </subcellularLocation>
</comment>
<dbReference type="PANTHER" id="PTHR43124:SF3">
    <property type="entry name" value="CHLORAMPHENICOL EFFLUX PUMP RV0191"/>
    <property type="match status" value="1"/>
</dbReference>
<evidence type="ECO:0000256" key="2">
    <source>
        <dbReference type="ARBA" id="ARBA00022475"/>
    </source>
</evidence>
<dbReference type="EMBL" id="BJZQ01000003">
    <property type="protein sequence ID" value="GEO88741.1"/>
    <property type="molecule type" value="Genomic_DNA"/>
</dbReference>
<accession>A0A512HTG3</accession>
<name>A0A512HTG3_9ACTN</name>
<gene>
    <name evidence="8" type="ORF">AFL01nite_10680</name>
</gene>
<dbReference type="InterPro" id="IPR036259">
    <property type="entry name" value="MFS_trans_sf"/>
</dbReference>
<organism evidence="8 9">
    <name type="scientific">Aeromicrobium flavum</name>
    <dbReference type="NCBI Taxonomy" id="416568"/>
    <lineage>
        <taxon>Bacteria</taxon>
        <taxon>Bacillati</taxon>
        <taxon>Actinomycetota</taxon>
        <taxon>Actinomycetes</taxon>
        <taxon>Propionibacteriales</taxon>
        <taxon>Nocardioidaceae</taxon>
        <taxon>Aeromicrobium</taxon>
    </lineage>
</organism>
<evidence type="ECO:0000256" key="1">
    <source>
        <dbReference type="ARBA" id="ARBA00004651"/>
    </source>
</evidence>
<keyword evidence="9" id="KW-1185">Reference proteome</keyword>
<evidence type="ECO:0000313" key="9">
    <source>
        <dbReference type="Proteomes" id="UP000321769"/>
    </source>
</evidence>
<dbReference type="GO" id="GO:0022857">
    <property type="term" value="F:transmembrane transporter activity"/>
    <property type="evidence" value="ECO:0007669"/>
    <property type="project" value="InterPro"/>
</dbReference>
<feature type="transmembrane region" description="Helical" evidence="6">
    <location>
        <begin position="145"/>
        <end position="165"/>
    </location>
</feature>
<evidence type="ECO:0000256" key="4">
    <source>
        <dbReference type="ARBA" id="ARBA00022989"/>
    </source>
</evidence>
<dbReference type="AlphaFoldDB" id="A0A512HTG3"/>
<keyword evidence="5 6" id="KW-0472">Membrane</keyword>
<dbReference type="GO" id="GO:0005886">
    <property type="term" value="C:plasma membrane"/>
    <property type="evidence" value="ECO:0007669"/>
    <property type="project" value="UniProtKB-SubCell"/>
</dbReference>
<feature type="transmembrane region" description="Helical" evidence="6">
    <location>
        <begin position="280"/>
        <end position="298"/>
    </location>
</feature>
<feature type="transmembrane region" description="Helical" evidence="6">
    <location>
        <begin position="83"/>
        <end position="106"/>
    </location>
</feature>
<feature type="transmembrane region" description="Helical" evidence="6">
    <location>
        <begin position="368"/>
        <end position="388"/>
    </location>
</feature>
<proteinExistence type="predicted"/>
<feature type="domain" description="Major facilitator superfamily (MFS) profile" evidence="7">
    <location>
        <begin position="17"/>
        <end position="395"/>
    </location>
</feature>
<evidence type="ECO:0000259" key="7">
    <source>
        <dbReference type="PROSITE" id="PS50850"/>
    </source>
</evidence>
<keyword evidence="2" id="KW-1003">Cell membrane</keyword>
<reference evidence="8 9" key="1">
    <citation type="submission" date="2019-07" db="EMBL/GenBank/DDBJ databases">
        <title>Whole genome shotgun sequence of Aeromicrobium flavum NBRC 107625.</title>
        <authorList>
            <person name="Hosoyama A."/>
            <person name="Uohara A."/>
            <person name="Ohji S."/>
            <person name="Ichikawa N."/>
        </authorList>
    </citation>
    <scope>NUCLEOTIDE SEQUENCE [LARGE SCALE GENOMIC DNA]</scope>
    <source>
        <strain evidence="8 9">NBRC 107625</strain>
    </source>
</reference>
<dbReference type="InterPro" id="IPR050189">
    <property type="entry name" value="MFS_Efflux_Transporters"/>
</dbReference>
<feature type="transmembrane region" description="Helical" evidence="6">
    <location>
        <begin position="343"/>
        <end position="362"/>
    </location>
</feature>
<dbReference type="InterPro" id="IPR020846">
    <property type="entry name" value="MFS_dom"/>
</dbReference>
<feature type="transmembrane region" description="Helical" evidence="6">
    <location>
        <begin position="214"/>
        <end position="236"/>
    </location>
</feature>
<feature type="transmembrane region" description="Helical" evidence="6">
    <location>
        <begin position="171"/>
        <end position="194"/>
    </location>
</feature>
<evidence type="ECO:0000256" key="5">
    <source>
        <dbReference type="ARBA" id="ARBA00023136"/>
    </source>
</evidence>
<feature type="transmembrane region" description="Helical" evidence="6">
    <location>
        <begin position="248"/>
        <end position="268"/>
    </location>
</feature>
<evidence type="ECO:0000256" key="3">
    <source>
        <dbReference type="ARBA" id="ARBA00022692"/>
    </source>
</evidence>
<dbReference type="PANTHER" id="PTHR43124">
    <property type="entry name" value="PURINE EFFLUX PUMP PBUE"/>
    <property type="match status" value="1"/>
</dbReference>
<dbReference type="CDD" id="cd17324">
    <property type="entry name" value="MFS_NepI_like"/>
    <property type="match status" value="1"/>
</dbReference>
<comment type="caution">
    <text evidence="8">The sequence shown here is derived from an EMBL/GenBank/DDBJ whole genome shotgun (WGS) entry which is preliminary data.</text>
</comment>
<dbReference type="Pfam" id="PF07690">
    <property type="entry name" value="MFS_1"/>
    <property type="match status" value="1"/>
</dbReference>